<dbReference type="STRING" id="1094558.ME5_00329"/>
<evidence type="ECO:0000313" key="8">
    <source>
        <dbReference type="Proteomes" id="UP000008952"/>
    </source>
</evidence>
<protein>
    <submittedName>
        <fullName evidence="7">Uncharacterized protein</fullName>
    </submittedName>
</protein>
<evidence type="ECO:0000256" key="6">
    <source>
        <dbReference type="ARBA" id="ARBA00023288"/>
    </source>
</evidence>
<accession>J1K0Q6</accession>
<dbReference type="AlphaFoldDB" id="J1K0Q6"/>
<dbReference type="PATRIC" id="fig|1094558.3.peg.364"/>
<dbReference type="OrthoDB" id="7926647at2"/>
<dbReference type="PROSITE" id="PS51257">
    <property type="entry name" value="PROKAR_LIPOPROTEIN"/>
    <property type="match status" value="1"/>
</dbReference>
<evidence type="ECO:0000256" key="2">
    <source>
        <dbReference type="ARBA" id="ARBA00022729"/>
    </source>
</evidence>
<dbReference type="EMBL" id="AIMB01000003">
    <property type="protein sequence ID" value="EJF90997.1"/>
    <property type="molecule type" value="Genomic_DNA"/>
</dbReference>
<keyword evidence="8" id="KW-1185">Reference proteome</keyword>
<evidence type="ECO:0000256" key="3">
    <source>
        <dbReference type="ARBA" id="ARBA00023136"/>
    </source>
</evidence>
<sequence>MNKTLMSLIIVFFFSAVLSACGRKGPLEPPPSSMVENAQGKIVEKPKEDKPFILDRLIK</sequence>
<comment type="caution">
    <text evidence="7">The sequence shown here is derived from an EMBL/GenBank/DDBJ whole genome shotgun (WGS) entry which is preliminary data.</text>
</comment>
<keyword evidence="6" id="KW-0449">Lipoprotein</keyword>
<dbReference type="InterPro" id="IPR032831">
    <property type="entry name" value="LptM_cons"/>
</dbReference>
<gene>
    <name evidence="7" type="ORF">ME5_00329</name>
</gene>
<keyword evidence="4" id="KW-0564">Palmitate</keyword>
<dbReference type="HOGENOM" id="CLU_189713_0_0_5"/>
<evidence type="ECO:0000256" key="4">
    <source>
        <dbReference type="ARBA" id="ARBA00023139"/>
    </source>
</evidence>
<comment type="subcellular location">
    <subcellularLocation>
        <location evidence="1">Cell outer membrane</location>
        <topology evidence="1">Lipid-anchor</topology>
    </subcellularLocation>
</comment>
<keyword evidence="2" id="KW-0732">Signal</keyword>
<evidence type="ECO:0000256" key="1">
    <source>
        <dbReference type="ARBA" id="ARBA00004459"/>
    </source>
</evidence>
<keyword evidence="5" id="KW-0998">Cell outer membrane</keyword>
<dbReference type="Pfam" id="PF13627">
    <property type="entry name" value="LptM_cons"/>
    <property type="match status" value="1"/>
</dbReference>
<dbReference type="Proteomes" id="UP000008952">
    <property type="component" value="Unassembled WGS sequence"/>
</dbReference>
<evidence type="ECO:0000313" key="7">
    <source>
        <dbReference type="EMBL" id="EJF90997.1"/>
    </source>
</evidence>
<proteinExistence type="predicted"/>
<dbReference type="eggNOG" id="COG5567">
    <property type="taxonomic scope" value="Bacteria"/>
</dbReference>
<dbReference type="RefSeq" id="WP_008037854.1">
    <property type="nucleotide sequence ID" value="NZ_JH725147.1"/>
</dbReference>
<reference evidence="7 8" key="1">
    <citation type="submission" date="2012-03" db="EMBL/GenBank/DDBJ databases">
        <title>The Genome Sequence of Bartonella tamiae Th239.</title>
        <authorList>
            <consortium name="The Broad Institute Genome Sequencing Platform"/>
            <consortium name="The Broad Institute Genome Sequencing Center for Infectious Disease"/>
            <person name="Feldgarden M."/>
            <person name="Kirby J."/>
            <person name="Kosoy M."/>
            <person name="Birtles R."/>
            <person name="Probert W.S."/>
            <person name="Chiaraviglio L."/>
            <person name="Young S.K."/>
            <person name="Zeng Q."/>
            <person name="Gargeya S."/>
            <person name="Fitzgerald M."/>
            <person name="Haas B."/>
            <person name="Abouelleil A."/>
            <person name="Alvarado L."/>
            <person name="Arachchi H.M."/>
            <person name="Berlin A."/>
            <person name="Chapman S.B."/>
            <person name="Gearin G."/>
            <person name="Goldberg J."/>
            <person name="Griggs A."/>
            <person name="Gujja S."/>
            <person name="Hansen M."/>
            <person name="Heiman D."/>
            <person name="Howarth C."/>
            <person name="Larimer J."/>
            <person name="Lui A."/>
            <person name="MacDonald P.J.P."/>
            <person name="McCowen C."/>
            <person name="Montmayeur A."/>
            <person name="Murphy C."/>
            <person name="Neiman D."/>
            <person name="Pearson M."/>
            <person name="Priest M."/>
            <person name="Roberts A."/>
            <person name="Saif S."/>
            <person name="Shea T."/>
            <person name="Sisk P."/>
            <person name="Stolte C."/>
            <person name="Sykes S."/>
            <person name="Wortman J."/>
            <person name="Nusbaum C."/>
            <person name="Birren B."/>
        </authorList>
    </citation>
    <scope>NUCLEOTIDE SEQUENCE [LARGE SCALE GENOMIC DNA]</scope>
    <source>
        <strain evidence="7 8">Th239</strain>
    </source>
</reference>
<organism evidence="7 8">
    <name type="scientific">Bartonella tamiae Th239</name>
    <dbReference type="NCBI Taxonomy" id="1094558"/>
    <lineage>
        <taxon>Bacteria</taxon>
        <taxon>Pseudomonadati</taxon>
        <taxon>Pseudomonadota</taxon>
        <taxon>Alphaproteobacteria</taxon>
        <taxon>Hyphomicrobiales</taxon>
        <taxon>Bartonellaceae</taxon>
        <taxon>Bartonella</taxon>
    </lineage>
</organism>
<dbReference type="NCBIfam" id="NF047847">
    <property type="entry name" value="SS_mature_LptM"/>
    <property type="match status" value="1"/>
</dbReference>
<evidence type="ECO:0000256" key="5">
    <source>
        <dbReference type="ARBA" id="ARBA00023237"/>
    </source>
</evidence>
<dbReference type="GO" id="GO:0009279">
    <property type="term" value="C:cell outer membrane"/>
    <property type="evidence" value="ECO:0007669"/>
    <property type="project" value="UniProtKB-SubCell"/>
</dbReference>
<keyword evidence="3" id="KW-0472">Membrane</keyword>
<name>J1K0Q6_9HYPH</name>